<reference evidence="8" key="1">
    <citation type="submission" date="2023-07" db="EMBL/GenBank/DDBJ databases">
        <title>30 novel species of actinomycetes from the DSMZ collection.</title>
        <authorList>
            <person name="Nouioui I."/>
        </authorList>
    </citation>
    <scope>NUCLEOTIDE SEQUENCE [LARGE SCALE GENOMIC DNA]</scope>
    <source>
        <strain evidence="8">DSM 44915</strain>
    </source>
</reference>
<evidence type="ECO:0000256" key="1">
    <source>
        <dbReference type="ARBA" id="ARBA00004141"/>
    </source>
</evidence>
<evidence type="ECO:0000313" key="8">
    <source>
        <dbReference type="Proteomes" id="UP001183410"/>
    </source>
</evidence>
<dbReference type="PANTHER" id="PTHR13929:SF0">
    <property type="entry name" value="UBIA PRENYLTRANSFERASE DOMAIN-CONTAINING PROTEIN 1"/>
    <property type="match status" value="1"/>
</dbReference>
<dbReference type="InterPro" id="IPR026046">
    <property type="entry name" value="UBIAD1"/>
</dbReference>
<protein>
    <submittedName>
        <fullName evidence="7">Prenyltransferase</fullName>
    </submittedName>
</protein>
<evidence type="ECO:0000256" key="4">
    <source>
        <dbReference type="ARBA" id="ARBA00022989"/>
    </source>
</evidence>
<keyword evidence="3 6" id="KW-0812">Transmembrane</keyword>
<gene>
    <name evidence="7" type="ORF">RM844_20870</name>
</gene>
<evidence type="ECO:0000256" key="2">
    <source>
        <dbReference type="ARBA" id="ARBA00022679"/>
    </source>
</evidence>
<proteinExistence type="predicted"/>
<accession>A0ABU2JUT0</accession>
<name>A0ABU2JUT0_9ACTN</name>
<feature type="transmembrane region" description="Helical" evidence="6">
    <location>
        <begin position="200"/>
        <end position="218"/>
    </location>
</feature>
<dbReference type="CDD" id="cd13962">
    <property type="entry name" value="PT_UbiA_UBIAD1"/>
    <property type="match status" value="1"/>
</dbReference>
<keyword evidence="2" id="KW-0808">Transferase</keyword>
<feature type="transmembrane region" description="Helical" evidence="6">
    <location>
        <begin position="255"/>
        <end position="273"/>
    </location>
</feature>
<keyword evidence="4 6" id="KW-1133">Transmembrane helix</keyword>
<comment type="caution">
    <text evidence="7">The sequence shown here is derived from an EMBL/GenBank/DDBJ whole genome shotgun (WGS) entry which is preliminary data.</text>
</comment>
<comment type="subcellular location">
    <subcellularLocation>
        <location evidence="1">Membrane</location>
        <topology evidence="1">Multi-pass membrane protein</topology>
    </subcellularLocation>
</comment>
<dbReference type="Proteomes" id="UP001183410">
    <property type="component" value="Unassembled WGS sequence"/>
</dbReference>
<keyword evidence="5 6" id="KW-0472">Membrane</keyword>
<dbReference type="Pfam" id="PF01040">
    <property type="entry name" value="UbiA"/>
    <property type="match status" value="1"/>
</dbReference>
<keyword evidence="8" id="KW-1185">Reference proteome</keyword>
<sequence length="274" mass="29189">MTVVVLAQVAYGLTLARQLGPLSTGRALLTAALFVPESIGRRLINDYDDYRRGVDRPDNARPGSALALGLSMERVRVVGLTCFATSVVALAYLLATTSAASLLVLPFAFVILIYSGGPSPLGHRGLGELVDFLLTGCLVVGVVVWVNAQQLTLAAVLGAVAAGFLFAATMFHNDLRDVAEDLRAGKRTLAHALSERAAKAWYVVLMAGPYPCVALVAVEFGSLRYAAPLLTLPYAAYLTVGVLRSRLGGTMPSWFHLPRLLAVFFALFVLAGWI</sequence>
<evidence type="ECO:0000313" key="7">
    <source>
        <dbReference type="EMBL" id="MDT0268743.1"/>
    </source>
</evidence>
<dbReference type="PANTHER" id="PTHR13929">
    <property type="entry name" value="1,4-DIHYDROXY-2-NAPHTHOATE OCTAPRENYLTRANSFERASE"/>
    <property type="match status" value="1"/>
</dbReference>
<feature type="transmembrane region" description="Helical" evidence="6">
    <location>
        <begin position="152"/>
        <end position="171"/>
    </location>
</feature>
<organism evidence="7 8">
    <name type="scientific">Streptomyces chisholmiae</name>
    <dbReference type="NCBI Taxonomy" id="3075540"/>
    <lineage>
        <taxon>Bacteria</taxon>
        <taxon>Bacillati</taxon>
        <taxon>Actinomycetota</taxon>
        <taxon>Actinomycetes</taxon>
        <taxon>Kitasatosporales</taxon>
        <taxon>Streptomycetaceae</taxon>
        <taxon>Streptomyces</taxon>
    </lineage>
</organism>
<feature type="transmembrane region" description="Helical" evidence="6">
    <location>
        <begin position="100"/>
        <end position="117"/>
    </location>
</feature>
<dbReference type="EMBL" id="JAVREO010000012">
    <property type="protein sequence ID" value="MDT0268743.1"/>
    <property type="molecule type" value="Genomic_DNA"/>
</dbReference>
<dbReference type="InterPro" id="IPR000537">
    <property type="entry name" value="UbiA_prenyltransferase"/>
</dbReference>
<evidence type="ECO:0000256" key="6">
    <source>
        <dbReference type="SAM" id="Phobius"/>
    </source>
</evidence>
<feature type="transmembrane region" description="Helical" evidence="6">
    <location>
        <begin position="129"/>
        <end position="146"/>
    </location>
</feature>
<dbReference type="PIRSF" id="PIRSF005355">
    <property type="entry name" value="UBIAD1"/>
    <property type="match status" value="1"/>
</dbReference>
<evidence type="ECO:0000256" key="5">
    <source>
        <dbReference type="ARBA" id="ARBA00023136"/>
    </source>
</evidence>
<feature type="transmembrane region" description="Helical" evidence="6">
    <location>
        <begin position="224"/>
        <end position="243"/>
    </location>
</feature>
<evidence type="ECO:0000256" key="3">
    <source>
        <dbReference type="ARBA" id="ARBA00022692"/>
    </source>
</evidence>